<dbReference type="InterPro" id="IPR016685">
    <property type="entry name" value="Silence_cplx_Nase-comp_TudorSN"/>
</dbReference>
<dbReference type="GO" id="GO:0004518">
    <property type="term" value="F:nuclease activity"/>
    <property type="evidence" value="ECO:0007669"/>
    <property type="project" value="TreeGrafter"/>
</dbReference>
<dbReference type="AlphaFoldDB" id="A5DE92"/>
<dbReference type="InterPro" id="IPR002999">
    <property type="entry name" value="Tudor"/>
</dbReference>
<dbReference type="GeneID" id="5128429"/>
<keyword evidence="3" id="KW-0677">Repeat</keyword>
<dbReference type="InterPro" id="IPR016071">
    <property type="entry name" value="Staphylococal_nuclease_OB-fold"/>
</dbReference>
<keyword evidence="2 4" id="KW-0963">Cytoplasm</keyword>
<comment type="subcellular location">
    <subcellularLocation>
        <location evidence="1 4">Cytoplasm</location>
    </subcellularLocation>
</comment>
<name>A5DE92_PICGU</name>
<evidence type="ECO:0000313" key="8">
    <source>
        <dbReference type="Proteomes" id="UP000001997"/>
    </source>
</evidence>
<dbReference type="eggNOG" id="KOG2039">
    <property type="taxonomic scope" value="Eukaryota"/>
</dbReference>
<dbReference type="GO" id="GO:0005829">
    <property type="term" value="C:cytosol"/>
    <property type="evidence" value="ECO:0007669"/>
    <property type="project" value="UniProtKB-UniRule"/>
</dbReference>
<dbReference type="Pfam" id="PF00565">
    <property type="entry name" value="SNase"/>
    <property type="match status" value="2"/>
</dbReference>
<dbReference type="Pfam" id="PF00567">
    <property type="entry name" value="TUDOR"/>
    <property type="match status" value="1"/>
</dbReference>
<dbReference type="Proteomes" id="UP000001997">
    <property type="component" value="Unassembled WGS sequence"/>
</dbReference>
<dbReference type="InterPro" id="IPR035437">
    <property type="entry name" value="SNase_OB-fold_sf"/>
</dbReference>
<keyword evidence="8" id="KW-1185">Reference proteome</keyword>
<dbReference type="SUPFAM" id="SSF50199">
    <property type="entry name" value="Staphylococcal nuclease"/>
    <property type="match status" value="5"/>
</dbReference>
<dbReference type="PROSITE" id="PS50304">
    <property type="entry name" value="TUDOR"/>
    <property type="match status" value="1"/>
</dbReference>
<dbReference type="InParanoid" id="A5DE92"/>
<dbReference type="RefSeq" id="XP_001485922.2">
    <property type="nucleotide sequence ID" value="XM_001485872.1"/>
</dbReference>
<dbReference type="KEGG" id="pgu:PGUG_01593"/>
<dbReference type="FunFam" id="2.30.30.140:FF:000018">
    <property type="entry name" value="Serine/threonine-protein kinase 31"/>
    <property type="match status" value="1"/>
</dbReference>
<dbReference type="OMA" id="ARCADHH"/>
<dbReference type="GO" id="GO:0031332">
    <property type="term" value="C:RNAi effector complex"/>
    <property type="evidence" value="ECO:0007669"/>
    <property type="project" value="InterPro"/>
</dbReference>
<dbReference type="SMART" id="SM00318">
    <property type="entry name" value="SNc"/>
    <property type="match status" value="4"/>
</dbReference>
<evidence type="ECO:0000313" key="7">
    <source>
        <dbReference type="EMBL" id="EDK37495.2"/>
    </source>
</evidence>
<dbReference type="GO" id="GO:0003723">
    <property type="term" value="F:RNA binding"/>
    <property type="evidence" value="ECO:0007669"/>
    <property type="project" value="UniProtKB-UniRule"/>
</dbReference>
<evidence type="ECO:0000259" key="6">
    <source>
        <dbReference type="PROSITE" id="PS50830"/>
    </source>
</evidence>
<evidence type="ECO:0000259" key="5">
    <source>
        <dbReference type="PROSITE" id="PS50304"/>
    </source>
</evidence>
<feature type="domain" description="TNase-like" evidence="6">
    <location>
        <begin position="305"/>
        <end position="617"/>
    </location>
</feature>
<protein>
    <submittedName>
        <fullName evidence="7">Uncharacterized protein</fullName>
    </submittedName>
</protein>
<dbReference type="GO" id="GO:0031047">
    <property type="term" value="P:regulatory ncRNA-mediated gene silencing"/>
    <property type="evidence" value="ECO:0007669"/>
    <property type="project" value="UniProtKB-UniRule"/>
</dbReference>
<evidence type="ECO:0000256" key="1">
    <source>
        <dbReference type="ARBA" id="ARBA00004496"/>
    </source>
</evidence>
<sequence length="894" mass="98024">MPQPLVAKVKNVLSGDSVVLVPAKTNQVPAPERILTLSNVRGESYAAKEYLRQLLIGKEVKFTVLYKTPSGREFGDLHAPVFDSLIEHLLAKGMVKLKENDTESVPELVTVETKARTAGLGVWGGENSVSVEELTPDIKEKSQKTPISTVVEKVISGDRVMARIIVNKSHHVVTPLLLAGIRCQRTDDENANKKIANEAKAFVEDKLLTTNAAIKVSVVGESQSGVPIALFIHPSGNSIHEKLLENGWAEIVDWQSPLLGSTVMGQLRKAEQTAKALGKGLHASVKPKILGQSSSSSKSLRPGQTVENVTIAKIVGADTVVVRLPSDEELTVQLASVRAPRPSDITITTNSQLQGSIVSSAREFVRHFAIGKNAVMHIDGLRAANKDLGFDSRFLVRLVVSGYDLSEVVVKNGWATVIRHNKATSGERAMNWDKLIELEEEQKKLAKKGIFFSGDISKVVTVSPRIVDASENLTKAKTFLPGFKQKGRISGGYYVEYVSSANRVKLFNPKEGTKLTLVLGGLTNNKNSAHAESGLKFMNRKFLQRPVEFEVYDTDKVGSFIGNLYANSKALSPVQVTLLEQGFVATHEISLRSNKFGADMEKAEEDAKAAKKGMWSNYDAAAERAQQEANEARISSLSLEATKPKFFDIEVTDIDPSGVLSFQKLDADTEARFSSFKKKFSEFHAQPPSASENSTDLPHNLSRAPKKNELISAKFSENGKYYRAKVVNYDRTSAKYEVKHIDFGNIDKVSLSGLRSLPSQFGVAQYPAFASTTKLQGLVLPPTKPTDYLTEALYALEDLAFDKKLVLSAVPSSDSRVDYDGIIYDAEQSLKDASYTINKQLVADGWALVDKEVKDHPHIKDIYQGLLRSQESARSSHVGCWEFGDITFDEDAAL</sequence>
<dbReference type="PANTHER" id="PTHR12302:SF2">
    <property type="entry name" value="STAPHYLOCOCCAL NUCLEASE DOMAIN-CONTAINING PROTEIN 1"/>
    <property type="match status" value="1"/>
</dbReference>
<dbReference type="PROSITE" id="PS50830">
    <property type="entry name" value="TNASE_3"/>
    <property type="match status" value="2"/>
</dbReference>
<dbReference type="GO" id="GO:0005634">
    <property type="term" value="C:nucleus"/>
    <property type="evidence" value="ECO:0007669"/>
    <property type="project" value="TreeGrafter"/>
</dbReference>
<reference evidence="7 8" key="1">
    <citation type="journal article" date="2009" name="Nature">
        <title>Evolution of pathogenicity and sexual reproduction in eight Candida genomes.</title>
        <authorList>
            <person name="Butler G."/>
            <person name="Rasmussen M.D."/>
            <person name="Lin M.F."/>
            <person name="Santos M.A."/>
            <person name="Sakthikumar S."/>
            <person name="Munro C.A."/>
            <person name="Rheinbay E."/>
            <person name="Grabherr M."/>
            <person name="Forche A."/>
            <person name="Reedy J.L."/>
            <person name="Agrafioti I."/>
            <person name="Arnaud M.B."/>
            <person name="Bates S."/>
            <person name="Brown A.J."/>
            <person name="Brunke S."/>
            <person name="Costanzo M.C."/>
            <person name="Fitzpatrick D.A."/>
            <person name="de Groot P.W."/>
            <person name="Harris D."/>
            <person name="Hoyer L.L."/>
            <person name="Hube B."/>
            <person name="Klis F.M."/>
            <person name="Kodira C."/>
            <person name="Lennard N."/>
            <person name="Logue M.E."/>
            <person name="Martin R."/>
            <person name="Neiman A.M."/>
            <person name="Nikolaou E."/>
            <person name="Quail M.A."/>
            <person name="Quinn J."/>
            <person name="Santos M.C."/>
            <person name="Schmitzberger F.F."/>
            <person name="Sherlock G."/>
            <person name="Shah P."/>
            <person name="Silverstein K.A."/>
            <person name="Skrzypek M.S."/>
            <person name="Soll D."/>
            <person name="Staggs R."/>
            <person name="Stansfield I."/>
            <person name="Stumpf M.P."/>
            <person name="Sudbery P.E."/>
            <person name="Srikantha T."/>
            <person name="Zeng Q."/>
            <person name="Berman J."/>
            <person name="Berriman M."/>
            <person name="Heitman J."/>
            <person name="Gow N.A."/>
            <person name="Lorenz M.C."/>
            <person name="Birren B.W."/>
            <person name="Kellis M."/>
            <person name="Cuomo C.A."/>
        </authorList>
    </citation>
    <scope>NUCLEOTIDE SEQUENCE [LARGE SCALE GENOMIC DNA]</scope>
    <source>
        <strain evidence="8">ATCC 6260 / CBS 566 / DSM 6381 / JCM 1539 / NBRC 10279 / NRRL Y-324</strain>
    </source>
</reference>
<dbReference type="SMART" id="SM00333">
    <property type="entry name" value="TUDOR"/>
    <property type="match status" value="1"/>
</dbReference>
<organism evidence="7 8">
    <name type="scientific">Meyerozyma guilliermondii (strain ATCC 6260 / CBS 566 / DSM 6381 / JCM 1539 / NBRC 10279 / NRRL Y-324)</name>
    <name type="common">Yeast</name>
    <name type="synonym">Candida guilliermondii</name>
    <dbReference type="NCBI Taxonomy" id="294746"/>
    <lineage>
        <taxon>Eukaryota</taxon>
        <taxon>Fungi</taxon>
        <taxon>Dikarya</taxon>
        <taxon>Ascomycota</taxon>
        <taxon>Saccharomycotina</taxon>
        <taxon>Pichiomycetes</taxon>
        <taxon>Debaryomycetaceae</taxon>
        <taxon>Meyerozyma</taxon>
    </lineage>
</organism>
<feature type="domain" description="Tudor" evidence="5">
    <location>
        <begin position="704"/>
        <end position="764"/>
    </location>
</feature>
<dbReference type="PANTHER" id="PTHR12302">
    <property type="entry name" value="EBNA2 BINDING PROTEIN P100"/>
    <property type="match status" value="1"/>
</dbReference>
<feature type="domain" description="TNase-like" evidence="6">
    <location>
        <begin position="3"/>
        <end position="125"/>
    </location>
</feature>
<dbReference type="SUPFAM" id="SSF63748">
    <property type="entry name" value="Tudor/PWWP/MBT"/>
    <property type="match status" value="1"/>
</dbReference>
<dbReference type="PIRSF" id="PIRSF017179">
    <property type="entry name" value="RISC-Tudor-SN"/>
    <property type="match status" value="1"/>
</dbReference>
<dbReference type="STRING" id="294746.A5DE92"/>
<proteinExistence type="predicted"/>
<dbReference type="Gene3D" id="2.40.50.90">
    <property type="match status" value="5"/>
</dbReference>
<dbReference type="GO" id="GO:0006402">
    <property type="term" value="P:mRNA catabolic process"/>
    <property type="evidence" value="ECO:0007669"/>
    <property type="project" value="UniProtKB-UniRule"/>
</dbReference>
<evidence type="ECO:0000256" key="4">
    <source>
        <dbReference type="PIRNR" id="PIRNR017179"/>
    </source>
</evidence>
<dbReference type="EMBL" id="CH408156">
    <property type="protein sequence ID" value="EDK37495.2"/>
    <property type="molecule type" value="Genomic_DNA"/>
</dbReference>
<accession>A5DE92</accession>
<dbReference type="VEuPathDB" id="FungiDB:PGUG_01593"/>
<evidence type="ECO:0000256" key="3">
    <source>
        <dbReference type="ARBA" id="ARBA00022737"/>
    </source>
</evidence>
<gene>
    <name evidence="7" type="ORF">PGUG_01593</name>
</gene>
<dbReference type="HOGENOM" id="CLU_005966_2_0_1"/>
<evidence type="ECO:0000256" key="2">
    <source>
        <dbReference type="ARBA" id="ARBA00022490"/>
    </source>
</evidence>
<dbReference type="Gene3D" id="2.30.30.140">
    <property type="match status" value="1"/>
</dbReference>
<dbReference type="OrthoDB" id="10023235at2759"/>